<organism evidence="1 2">
    <name type="scientific">Campylobacter subantarcticus LMG 24374</name>
    <dbReference type="NCBI Taxonomy" id="1388751"/>
    <lineage>
        <taxon>Bacteria</taxon>
        <taxon>Pseudomonadati</taxon>
        <taxon>Campylobacterota</taxon>
        <taxon>Epsilonproteobacteria</taxon>
        <taxon>Campylobacterales</taxon>
        <taxon>Campylobacteraceae</taxon>
        <taxon>Campylobacter</taxon>
    </lineage>
</organism>
<keyword evidence="1" id="KW-0456">Lyase</keyword>
<dbReference type="Proteomes" id="UP000031135">
    <property type="component" value="Chromosome"/>
</dbReference>
<dbReference type="AlphaFoldDB" id="A0A0A8H9C0"/>
<dbReference type="Gene3D" id="1.10.275.10">
    <property type="entry name" value="Fumarase/aspartase (N-terminal domain)"/>
    <property type="match status" value="1"/>
</dbReference>
<reference evidence="1 2" key="1">
    <citation type="journal article" date="2014" name="Genome Biol. Evol.">
        <title>Comparative Genomics of the Campylobacter lari Group.</title>
        <authorList>
            <person name="Miller W.G."/>
            <person name="Yee E."/>
            <person name="Chapman M.H."/>
            <person name="Smith T.P."/>
            <person name="Bono J.L."/>
            <person name="Huynh S."/>
            <person name="Parker C.T."/>
            <person name="Vandamme P."/>
            <person name="Luong K."/>
            <person name="Korlach J."/>
        </authorList>
    </citation>
    <scope>NUCLEOTIDE SEQUENCE [LARGE SCALE GENOMIC DNA]</scope>
    <source>
        <strain evidence="1 2">LMG 24374</strain>
    </source>
</reference>
<sequence>MRFFILILAIFVSVQAKQVVLNGKDLTIQDVYDISLGENVKIDKKALDRVFRSHEALIEAAKQGHKIYGLTVGVGLNKDKQFVDAHGNLDDEVIKASKKFNIGLIHAHCGGVYEDLKPNVVRAIMAIRLNNMLYGGSGVSLELVKTYEAFLNNNIIPAVPSKGSVGEADITILGHIGLAMLGEGFVYVDGEKIPASAALSKFNIKKIEPFGKDALSIISSNSYSSALAVLAIQDLKNLIKNLKLVYALSLEGLNGNVAPFLEESVKLRPFPQLLLTAKDLRELLKGSYLWENSSKRALQDPLSYRDGVYQIAALESSLKTLEDLMKIQLNSSDDNPGVNLDASTPKNSYQEKFFVKNGKSAVVPNSNFEPLLWVFELEKMSIVLGFNSKASSQRIIKLDDDYFTGLSRFLGTDETIHAFGAMQKPFAALDAENQLLANPVSLNWLPLAGNIEDIATNAPLAAIKLQKQIDNFYYILGMELLHAAQAIDLRMKEDPNLKLSVKTKKLFEQYRKQVEFLQVDRPLTENFRKSYDFLKNYSY</sequence>
<proteinExistence type="predicted"/>
<dbReference type="RefSeq" id="WP_039662907.1">
    <property type="nucleotide sequence ID" value="NZ_CP007772.1"/>
</dbReference>
<evidence type="ECO:0000313" key="1">
    <source>
        <dbReference type="EMBL" id="AJC90270.1"/>
    </source>
</evidence>
<dbReference type="SUPFAM" id="SSF48557">
    <property type="entry name" value="L-aspartase-like"/>
    <property type="match status" value="1"/>
</dbReference>
<dbReference type="Pfam" id="PF00221">
    <property type="entry name" value="Lyase_aromatic"/>
    <property type="match status" value="1"/>
</dbReference>
<gene>
    <name evidence="1" type="ORF">CSUB8521_0386</name>
</gene>
<protein>
    <submittedName>
        <fullName evidence="1">Phenylalanine/histidine ammonia-lyase</fullName>
    </submittedName>
</protein>
<dbReference type="InterPro" id="IPR024083">
    <property type="entry name" value="Fumarase/histidase_N"/>
</dbReference>
<dbReference type="InterPro" id="IPR001106">
    <property type="entry name" value="Aromatic_Lyase"/>
</dbReference>
<dbReference type="GO" id="GO:0016841">
    <property type="term" value="F:ammonia-lyase activity"/>
    <property type="evidence" value="ECO:0007669"/>
    <property type="project" value="UniProtKB-ARBA"/>
</dbReference>
<dbReference type="CDD" id="cd00332">
    <property type="entry name" value="PAL-HAL"/>
    <property type="match status" value="1"/>
</dbReference>
<dbReference type="HOGENOM" id="CLU_014801_4_2_7"/>
<dbReference type="PANTHER" id="PTHR10362">
    <property type="entry name" value="HISTIDINE AMMONIA-LYASE"/>
    <property type="match status" value="1"/>
</dbReference>
<dbReference type="OrthoDB" id="9806955at2"/>
<dbReference type="KEGG" id="csm:CSUB8521_0386"/>
<dbReference type="InterPro" id="IPR008948">
    <property type="entry name" value="L-Aspartase-like"/>
</dbReference>
<dbReference type="Gene3D" id="1.20.200.10">
    <property type="entry name" value="Fumarase/aspartase (Central domain)"/>
    <property type="match status" value="1"/>
</dbReference>
<dbReference type="EMBL" id="CP007772">
    <property type="protein sequence ID" value="AJC90270.1"/>
    <property type="molecule type" value="Genomic_DNA"/>
</dbReference>
<evidence type="ECO:0000313" key="2">
    <source>
        <dbReference type="Proteomes" id="UP000031135"/>
    </source>
</evidence>
<accession>A0A0A8H9C0</accession>
<name>A0A0A8H9C0_9BACT</name>